<dbReference type="PANTHER" id="PTHR16435:SF6">
    <property type="entry name" value="IP09370P"/>
    <property type="match status" value="1"/>
</dbReference>
<dbReference type="GO" id="GO:0000387">
    <property type="term" value="P:spliceosomal snRNP assembly"/>
    <property type="evidence" value="ECO:0007669"/>
    <property type="project" value="InterPro"/>
</dbReference>
<name>A0A1A9WH99_9MUSC</name>
<dbReference type="InterPro" id="IPR042769">
    <property type="entry name" value="SPATA6_fam"/>
</dbReference>
<reference evidence="4" key="2">
    <citation type="submission" date="2020-05" db="UniProtKB">
        <authorList>
            <consortium name="EnsemblMetazoa"/>
        </authorList>
    </citation>
    <scope>IDENTIFICATION</scope>
    <source>
        <strain evidence="4">IAEA</strain>
    </source>
</reference>
<dbReference type="Pfam" id="PF04938">
    <property type="entry name" value="SIP1"/>
    <property type="match status" value="1"/>
</dbReference>
<accession>A0A1A9WH99</accession>
<evidence type="ECO:0000313" key="5">
    <source>
        <dbReference type="Proteomes" id="UP000091820"/>
    </source>
</evidence>
<dbReference type="EnsemblMetazoa" id="GBRI019668-RA">
    <property type="protein sequence ID" value="GBRI019668-PA"/>
    <property type="gene ID" value="GBRI019668"/>
</dbReference>
<dbReference type="PANTHER" id="PTHR16435">
    <property type="entry name" value="SPERMATOGENESIS-ASSOCIATED PROTEIN 6 SPATA6"/>
    <property type="match status" value="1"/>
</dbReference>
<keyword evidence="2" id="KW-0597">Phosphoprotein</keyword>
<evidence type="ECO:0000313" key="4">
    <source>
        <dbReference type="EnsemblMetazoa" id="GBRI019668-PA"/>
    </source>
</evidence>
<feature type="domain" description="Spermatogenesis-associated protein 6 N-terminal" evidence="3">
    <location>
        <begin position="240"/>
        <end position="364"/>
    </location>
</feature>
<dbReference type="Proteomes" id="UP000091820">
    <property type="component" value="Unassembled WGS sequence"/>
</dbReference>
<organism evidence="4 5">
    <name type="scientific">Glossina brevipalpis</name>
    <dbReference type="NCBI Taxonomy" id="37001"/>
    <lineage>
        <taxon>Eukaryota</taxon>
        <taxon>Metazoa</taxon>
        <taxon>Ecdysozoa</taxon>
        <taxon>Arthropoda</taxon>
        <taxon>Hexapoda</taxon>
        <taxon>Insecta</taxon>
        <taxon>Pterygota</taxon>
        <taxon>Neoptera</taxon>
        <taxon>Endopterygota</taxon>
        <taxon>Diptera</taxon>
        <taxon>Brachycera</taxon>
        <taxon>Muscomorpha</taxon>
        <taxon>Hippoboscoidea</taxon>
        <taxon>Glossinidae</taxon>
        <taxon>Glossina</taxon>
    </lineage>
</organism>
<dbReference type="STRING" id="37001.A0A1A9WH99"/>
<keyword evidence="5" id="KW-1185">Reference proteome</keyword>
<dbReference type="AlphaFoldDB" id="A0A1A9WH99"/>
<proteinExistence type="inferred from homology"/>
<comment type="similarity">
    <text evidence="1">Belongs to the SPATA6 family.</text>
</comment>
<dbReference type="GO" id="GO:0007283">
    <property type="term" value="P:spermatogenesis"/>
    <property type="evidence" value="ECO:0007669"/>
    <property type="project" value="InterPro"/>
</dbReference>
<evidence type="ECO:0000256" key="2">
    <source>
        <dbReference type="ARBA" id="ARBA00022553"/>
    </source>
</evidence>
<dbReference type="Gene3D" id="1.20.58.1070">
    <property type="match status" value="1"/>
</dbReference>
<reference evidence="5" key="1">
    <citation type="submission" date="2014-03" db="EMBL/GenBank/DDBJ databases">
        <authorList>
            <person name="Aksoy S."/>
            <person name="Warren W."/>
            <person name="Wilson R.K."/>
        </authorList>
    </citation>
    <scope>NUCLEOTIDE SEQUENCE [LARGE SCALE GENOMIC DNA]</scope>
    <source>
        <strain evidence="5">IAEA</strain>
    </source>
</reference>
<sequence length="498" mass="57519">MEVEIQETFQQQALEIREPGDNFDPNIEPKNGEEYLMHMLYERKRCPAVVAKRPTKIMRNEPLYIYNDNSTWENQQLTSQEVSTDVNLLPTKEWKSIQGNEFLRTRSKIIMLRQHLSEHNYDNDLESPLINDDMAWLKFCRDNEPRLSLMLRLNQRTLEQLLSMLNMWLEEDGDCDSAPVVTSSSTSSTNNMVLDLSSTDHWLGSWLYAVLGCLHLPLEPDNPLGPEIKIKYVTVCTGIIICPGVWLCSHGYLELTLKTMGYFYRTNVMEPLFPLLHLGHYKIRGYLFDCNNKEQLLENLVMEPLEITLWQSSRRLAYYKGNLLNLTQTKPNLQCPHYDAKQLLLTTTAAFPGIIAPKLDLSVKFSLNDHLQDSDAINLTTACHTKKPIHSKLQNIAVYSHHKSYEAPCSKSLNVSLSTAFPRKQKPVCHSRNISPNKAAYHPKFPHRDARNNHLYEVNDRPAQEVHNLEKPVSSYLEPGHNHLQSCELCRLYQQVFL</sequence>
<dbReference type="GO" id="GO:0032027">
    <property type="term" value="F:myosin light chain binding"/>
    <property type="evidence" value="ECO:0007669"/>
    <property type="project" value="InterPro"/>
</dbReference>
<dbReference type="VEuPathDB" id="VectorBase:GBRI019668"/>
<dbReference type="InterPro" id="IPR035426">
    <property type="entry name" value="Gemin2/Brr1"/>
</dbReference>
<evidence type="ECO:0000259" key="3">
    <source>
        <dbReference type="Pfam" id="PF14909"/>
    </source>
</evidence>
<protein>
    <recommendedName>
        <fullName evidence="3">Spermatogenesis-associated protein 6 N-terminal domain-containing protein</fullName>
    </recommendedName>
</protein>
<dbReference type="Pfam" id="PF14909">
    <property type="entry name" value="SPATA6"/>
    <property type="match status" value="1"/>
</dbReference>
<dbReference type="InterPro" id="IPR032732">
    <property type="entry name" value="SPATA6_N"/>
</dbReference>
<evidence type="ECO:0000256" key="1">
    <source>
        <dbReference type="ARBA" id="ARBA00006215"/>
    </source>
</evidence>
<dbReference type="GO" id="GO:0120212">
    <property type="term" value="C:sperm head-tail coupling apparatus"/>
    <property type="evidence" value="ECO:0007669"/>
    <property type="project" value="InterPro"/>
</dbReference>